<evidence type="ECO:0000313" key="4">
    <source>
        <dbReference type="EMBL" id="KAA8901917.1"/>
    </source>
</evidence>
<feature type="compositionally biased region" description="Polar residues" evidence="1">
    <location>
        <begin position="64"/>
        <end position="83"/>
    </location>
</feature>
<reference evidence="3 7" key="1">
    <citation type="submission" date="2019-09" db="EMBL/GenBank/DDBJ databases">
        <title>Draft genome of the ectomycorrhizal ascomycete Sphaerosporella brunnea.</title>
        <authorList>
            <consortium name="DOE Joint Genome Institute"/>
            <person name="Benucci G.M."/>
            <person name="Marozzi G."/>
            <person name="Antonielli L."/>
            <person name="Sanchez S."/>
            <person name="Marco P."/>
            <person name="Wang X."/>
            <person name="Falini L.B."/>
            <person name="Barry K."/>
            <person name="Haridas S."/>
            <person name="Lipzen A."/>
            <person name="Labutti K."/>
            <person name="Grigoriev I.V."/>
            <person name="Murat C."/>
            <person name="Martin F."/>
            <person name="Albertini E."/>
            <person name="Donnini D."/>
            <person name="Bonito G."/>
        </authorList>
    </citation>
    <scope>NUCLEOTIDE SEQUENCE [LARGE SCALE GENOMIC DNA]</scope>
    <source>
        <strain evidence="3 7">Sb_GMNB300</strain>
    </source>
</reference>
<keyword evidence="2" id="KW-0472">Membrane</keyword>
<protein>
    <submittedName>
        <fullName evidence="3">Uncharacterized protein</fullName>
    </submittedName>
</protein>
<sequence>MSAATAPDTTPAAVATTTSTTLPPSVCNRRPGKPPQPRAPSTASLLPFRPPPKTPSFMIESRSRNSPSFTSMFQSRLSSTYTMPSPPSPAPAPEAALPPFRAPPLTPRFMIQSRRGKSTQAPPPSPSLSPAQKQQRAPFANRGIPTPLSPQELPAKYKSAERKVRTAIVALPIAIVTSWVLYNRLIKGEERKTLPRLE</sequence>
<keyword evidence="7" id="KW-1185">Reference proteome</keyword>
<evidence type="ECO:0000313" key="6">
    <source>
        <dbReference type="EMBL" id="KAA8910642.1"/>
    </source>
</evidence>
<organism evidence="3 7">
    <name type="scientific">Sphaerosporella brunnea</name>
    <dbReference type="NCBI Taxonomy" id="1250544"/>
    <lineage>
        <taxon>Eukaryota</taxon>
        <taxon>Fungi</taxon>
        <taxon>Dikarya</taxon>
        <taxon>Ascomycota</taxon>
        <taxon>Pezizomycotina</taxon>
        <taxon>Pezizomycetes</taxon>
        <taxon>Pezizales</taxon>
        <taxon>Pyronemataceae</taxon>
        <taxon>Sphaerosporella</taxon>
    </lineage>
</organism>
<evidence type="ECO:0000313" key="5">
    <source>
        <dbReference type="EMBL" id="KAA8906309.1"/>
    </source>
</evidence>
<dbReference type="Proteomes" id="UP000326924">
    <property type="component" value="Unassembled WGS sequence"/>
</dbReference>
<dbReference type="EMBL" id="VXIS01000378">
    <property type="protein sequence ID" value="KAA8894001.1"/>
    <property type="molecule type" value="Genomic_DNA"/>
</dbReference>
<keyword evidence="2" id="KW-0812">Transmembrane</keyword>
<dbReference type="AlphaFoldDB" id="A0A5J5EFJ1"/>
<evidence type="ECO:0000256" key="2">
    <source>
        <dbReference type="SAM" id="Phobius"/>
    </source>
</evidence>
<feature type="transmembrane region" description="Helical" evidence="2">
    <location>
        <begin position="164"/>
        <end position="182"/>
    </location>
</feature>
<gene>
    <name evidence="6" type="ORF">FN846DRAFT_904893</name>
    <name evidence="5" type="ORF">FN846DRAFT_907098</name>
    <name evidence="3" type="ORF">FN846DRAFT_913404</name>
    <name evidence="4" type="ORF">FN846DRAFT_987272</name>
</gene>
<name>A0A5J5EFJ1_9PEZI</name>
<proteinExistence type="predicted"/>
<dbReference type="EMBL" id="VXIS01000139">
    <property type="protein sequence ID" value="KAA8901917.1"/>
    <property type="molecule type" value="Genomic_DNA"/>
</dbReference>
<dbReference type="EMBL" id="VXIS01000044">
    <property type="protein sequence ID" value="KAA8910642.1"/>
    <property type="molecule type" value="Genomic_DNA"/>
</dbReference>
<accession>A0A5J5EFJ1</accession>
<keyword evidence="2" id="KW-1133">Transmembrane helix</keyword>
<dbReference type="OrthoDB" id="3784821at2759"/>
<evidence type="ECO:0000313" key="7">
    <source>
        <dbReference type="Proteomes" id="UP000326924"/>
    </source>
</evidence>
<feature type="region of interest" description="Disordered" evidence="1">
    <location>
        <begin position="1"/>
        <end position="152"/>
    </location>
</feature>
<dbReference type="EMBL" id="VXIS01000090">
    <property type="protein sequence ID" value="KAA8906309.1"/>
    <property type="molecule type" value="Genomic_DNA"/>
</dbReference>
<evidence type="ECO:0000256" key="1">
    <source>
        <dbReference type="SAM" id="MobiDB-lite"/>
    </source>
</evidence>
<feature type="compositionally biased region" description="Low complexity" evidence="1">
    <location>
        <begin position="1"/>
        <end position="25"/>
    </location>
</feature>
<comment type="caution">
    <text evidence="3">The sequence shown here is derived from an EMBL/GenBank/DDBJ whole genome shotgun (WGS) entry which is preliminary data.</text>
</comment>
<evidence type="ECO:0000313" key="3">
    <source>
        <dbReference type="EMBL" id="KAA8894001.1"/>
    </source>
</evidence>